<organism evidence="10 11">
    <name type="scientific">Hibiscus sabdariffa</name>
    <name type="common">roselle</name>
    <dbReference type="NCBI Taxonomy" id="183260"/>
    <lineage>
        <taxon>Eukaryota</taxon>
        <taxon>Viridiplantae</taxon>
        <taxon>Streptophyta</taxon>
        <taxon>Embryophyta</taxon>
        <taxon>Tracheophyta</taxon>
        <taxon>Spermatophyta</taxon>
        <taxon>Magnoliopsida</taxon>
        <taxon>eudicotyledons</taxon>
        <taxon>Gunneridae</taxon>
        <taxon>Pentapetalae</taxon>
        <taxon>rosids</taxon>
        <taxon>malvids</taxon>
        <taxon>Malvales</taxon>
        <taxon>Malvaceae</taxon>
        <taxon>Malvoideae</taxon>
        <taxon>Hibiscus</taxon>
    </lineage>
</organism>
<evidence type="ECO:0000256" key="3">
    <source>
        <dbReference type="ARBA" id="ARBA00022622"/>
    </source>
</evidence>
<evidence type="ECO:0008006" key="12">
    <source>
        <dbReference type="Google" id="ProtNLM"/>
    </source>
</evidence>
<name>A0ABR2ACJ3_9ROSI</name>
<evidence type="ECO:0000259" key="8">
    <source>
        <dbReference type="Pfam" id="PF03478"/>
    </source>
</evidence>
<evidence type="ECO:0000313" key="10">
    <source>
        <dbReference type="EMBL" id="KAK8490901.1"/>
    </source>
</evidence>
<keyword evidence="4" id="KW-0732">Signal</keyword>
<evidence type="ECO:0000256" key="2">
    <source>
        <dbReference type="ARBA" id="ARBA00005507"/>
    </source>
</evidence>
<dbReference type="Pfam" id="PF25079">
    <property type="entry name" value="COB_C"/>
    <property type="match status" value="1"/>
</dbReference>
<dbReference type="InterPro" id="IPR006918">
    <property type="entry name" value="COBRA_pln"/>
</dbReference>
<keyword evidence="3" id="KW-0336">GPI-anchor</keyword>
<feature type="domain" description="COBRA C-terminal" evidence="9">
    <location>
        <begin position="136"/>
        <end position="247"/>
    </location>
</feature>
<evidence type="ECO:0000256" key="5">
    <source>
        <dbReference type="ARBA" id="ARBA00023180"/>
    </source>
</evidence>
<dbReference type="InterPro" id="IPR005174">
    <property type="entry name" value="KIB1-4_b-propeller"/>
</dbReference>
<evidence type="ECO:0000256" key="6">
    <source>
        <dbReference type="ARBA" id="ARBA00023288"/>
    </source>
</evidence>
<protein>
    <recommendedName>
        <fullName evidence="12">F-box domain-containing protein</fullName>
    </recommendedName>
</protein>
<sequence length="786" mass="89140">MVGAEAIDQGDCSDFKTNIPHSCERSPAIINLIPGRVPENQRFPGCCKGGLLSSHGLDKVAAFQVRVGHSGTSRKTVRVPKRFYLLGPGASYTCGSAIVVPPSVFLSDNGWRKTRTMMTWTVTCTYSPMLVSKNPNCCVSLSSFYNPKITPCSTCACGCKLELNCTKRGSEISTHSKPNSVTNGEAQLLQCTQHMCPIQVHWHFKVNYRKYWRVKVTITNLNYWMNYAHWNLVLQHPNLNNVNYSTAVLTLMSHFADDTGTLLQMKSWDGRRKLIERATEMFTDPLFLLKKLKRLETGNAKFHMAIKQLETLVSNQFNANWSDLPLDILNLIIGRLRWLDRIRIRAVCKAWSVPSTRIPAIDELPWAMNFRWRFASLSLIQGECRLLDPLSREYLVEERRRGMEFQLFLSASPCASSYGWVLFKGRYDIEGKQELLFLYSPFTTEVIKLPYIAEPLKFQVAALALNATSPKCTIFFLLSENGKISIKLCSAGDCSWKTFEFDGFRWFDRAVDAAYTNGVFYCVFEGGQLGAFNVELKGWTILVNHCPLSYYSLRHAKLIVSGADLQLLSNRSYLELLKLDFTKIDWVYENDLNNRVLFIGHTSFSVLAVGETNVLANTIFAASGSSMHPEVRFYGSTSPRESILYFSVSEVEALFELFKSISSSVVDDGLISMVRFFYSSVIPYIFFFSLCGLEQRISHAMPCELILGVLVYTPPLTYEALFADKTMRSGRQSEHNLLHLNFMTWVELVLSSCHEVKQMLIALLCESEMKLADETIEAILDKASFW</sequence>
<keyword evidence="5" id="KW-0325">Glycoprotein</keyword>
<reference evidence="10 11" key="1">
    <citation type="journal article" date="2024" name="G3 (Bethesda)">
        <title>Genome assembly of Hibiscus sabdariffa L. provides insights into metabolisms of medicinal natural products.</title>
        <authorList>
            <person name="Kim T."/>
        </authorList>
    </citation>
    <scope>NUCLEOTIDE SEQUENCE [LARGE SCALE GENOMIC DNA]</scope>
    <source>
        <strain evidence="10">TK-2024</strain>
        <tissue evidence="10">Old leaves</tissue>
    </source>
</reference>
<dbReference type="Proteomes" id="UP001472677">
    <property type="component" value="Unassembled WGS sequence"/>
</dbReference>
<comment type="similarity">
    <text evidence="2">Belongs to the COBRA family.</text>
</comment>
<dbReference type="Pfam" id="PF00646">
    <property type="entry name" value="F-box"/>
    <property type="match status" value="1"/>
</dbReference>
<dbReference type="InterPro" id="IPR001810">
    <property type="entry name" value="F-box_dom"/>
</dbReference>
<feature type="domain" description="KIB1-4 beta-propeller" evidence="8">
    <location>
        <begin position="410"/>
        <end position="622"/>
    </location>
</feature>
<keyword evidence="3" id="KW-0472">Membrane</keyword>
<dbReference type="Pfam" id="PF03478">
    <property type="entry name" value="Beta-prop_KIB1-4"/>
    <property type="match status" value="1"/>
</dbReference>
<keyword evidence="11" id="KW-1185">Reference proteome</keyword>
<dbReference type="EMBL" id="JBBPBM010000826">
    <property type="protein sequence ID" value="KAK8490901.1"/>
    <property type="molecule type" value="Genomic_DNA"/>
</dbReference>
<dbReference type="SUPFAM" id="SSF81383">
    <property type="entry name" value="F-box domain"/>
    <property type="match status" value="1"/>
</dbReference>
<evidence type="ECO:0000256" key="1">
    <source>
        <dbReference type="ARBA" id="ARBA00004609"/>
    </source>
</evidence>
<keyword evidence="6" id="KW-0449">Lipoprotein</keyword>
<comment type="caution">
    <text evidence="10">The sequence shown here is derived from an EMBL/GenBank/DDBJ whole genome shotgun (WGS) entry which is preliminary data.</text>
</comment>
<dbReference type="InterPro" id="IPR056900">
    <property type="entry name" value="COB_C"/>
</dbReference>
<dbReference type="Gene3D" id="1.20.1280.50">
    <property type="match status" value="1"/>
</dbReference>
<dbReference type="InterPro" id="IPR036047">
    <property type="entry name" value="F-box-like_dom_sf"/>
</dbReference>
<evidence type="ECO:0000259" key="9">
    <source>
        <dbReference type="Pfam" id="PF25079"/>
    </source>
</evidence>
<gene>
    <name evidence="10" type="ORF">V6N12_067122</name>
</gene>
<dbReference type="PANTHER" id="PTHR31673:SF23">
    <property type="entry name" value="COBRA-LIKE PROTEIN 4"/>
    <property type="match status" value="1"/>
</dbReference>
<dbReference type="Pfam" id="PF04833">
    <property type="entry name" value="COBRA"/>
    <property type="match status" value="1"/>
</dbReference>
<dbReference type="PANTHER" id="PTHR31673">
    <property type="entry name" value="PROTEIN COBRA"/>
    <property type="match status" value="1"/>
</dbReference>
<comment type="subcellular location">
    <subcellularLocation>
        <location evidence="1">Cell membrane</location>
        <topology evidence="1">Lipid-anchor</topology>
        <topology evidence="1">GPI-anchor</topology>
    </subcellularLocation>
</comment>
<evidence type="ECO:0000259" key="7">
    <source>
        <dbReference type="Pfam" id="PF00646"/>
    </source>
</evidence>
<proteinExistence type="inferred from homology"/>
<accession>A0ABR2ACJ3</accession>
<feature type="domain" description="F-box" evidence="7">
    <location>
        <begin position="321"/>
        <end position="351"/>
    </location>
</feature>
<evidence type="ECO:0000313" key="11">
    <source>
        <dbReference type="Proteomes" id="UP001472677"/>
    </source>
</evidence>
<evidence type="ECO:0000256" key="4">
    <source>
        <dbReference type="ARBA" id="ARBA00022729"/>
    </source>
</evidence>